<reference evidence="1 2" key="1">
    <citation type="submission" date="2020-01" db="EMBL/GenBank/DDBJ databases">
        <title>Insect and environment-associated Actinomycetes.</title>
        <authorList>
            <person name="Currrie C."/>
            <person name="Chevrette M."/>
            <person name="Carlson C."/>
            <person name="Stubbendieck R."/>
            <person name="Wendt-Pienkowski E."/>
        </authorList>
    </citation>
    <scope>NUCLEOTIDE SEQUENCE [LARGE SCALE GENOMIC DNA]</scope>
    <source>
        <strain evidence="1 2">SID7590</strain>
    </source>
</reference>
<proteinExistence type="predicted"/>
<dbReference type="AlphaFoldDB" id="A0A7K3RX64"/>
<gene>
    <name evidence="1" type="ORF">G3I50_16210</name>
</gene>
<dbReference type="Proteomes" id="UP000469670">
    <property type="component" value="Unassembled WGS sequence"/>
</dbReference>
<evidence type="ECO:0000313" key="2">
    <source>
        <dbReference type="Proteomes" id="UP000469670"/>
    </source>
</evidence>
<feature type="non-terminal residue" evidence="1">
    <location>
        <position position="1"/>
    </location>
</feature>
<protein>
    <submittedName>
        <fullName evidence="1">Glycosyltransferase family 2 protein</fullName>
    </submittedName>
</protein>
<organism evidence="1 2">
    <name type="scientific">Streptomyces parvus</name>
    <dbReference type="NCBI Taxonomy" id="66428"/>
    <lineage>
        <taxon>Bacteria</taxon>
        <taxon>Bacillati</taxon>
        <taxon>Actinomycetota</taxon>
        <taxon>Actinomycetes</taxon>
        <taxon>Kitasatosporales</taxon>
        <taxon>Streptomycetaceae</taxon>
        <taxon>Streptomyces</taxon>
    </lineage>
</organism>
<evidence type="ECO:0000313" key="1">
    <source>
        <dbReference type="EMBL" id="NEC19789.1"/>
    </source>
</evidence>
<keyword evidence="1" id="KW-0808">Transferase</keyword>
<dbReference type="GO" id="GO:0016740">
    <property type="term" value="F:transferase activity"/>
    <property type="evidence" value="ECO:0007669"/>
    <property type="project" value="UniProtKB-KW"/>
</dbReference>
<name>A0A7K3RX64_9ACTN</name>
<comment type="caution">
    <text evidence="1">The sequence shown here is derived from an EMBL/GenBank/DDBJ whole genome shotgun (WGS) entry which is preliminary data.</text>
</comment>
<dbReference type="EMBL" id="JAAGMP010000726">
    <property type="protein sequence ID" value="NEC19789.1"/>
    <property type="molecule type" value="Genomic_DNA"/>
</dbReference>
<accession>A0A7K3RX64</accession>
<sequence length="113" mass="12294">RSPGDVTATEPATDGTGTRVLARLPVPAAKAKKGVRVYLDVAGRTYEIPVRTEGRPMPLARRWGETEPHRVAAWPNTKGRLVITTGPLRERGGRGTRLWRALGSLGSERKRSG</sequence>